<dbReference type="Pfam" id="PF01148">
    <property type="entry name" value="CTP_transf_1"/>
    <property type="match status" value="1"/>
</dbReference>
<evidence type="ECO:0000313" key="3">
    <source>
        <dbReference type="Proteomes" id="UP001497600"/>
    </source>
</evidence>
<gene>
    <name evidence="2" type="primary">DGK1</name>
    <name evidence="2" type="ORF">CAAN4_B12618</name>
</gene>
<keyword evidence="1" id="KW-1133">Transmembrane helix</keyword>
<accession>A0ABP0E876</accession>
<keyword evidence="1" id="KW-0812">Transmembrane</keyword>
<reference evidence="2 3" key="1">
    <citation type="submission" date="2024-01" db="EMBL/GenBank/DDBJ databases">
        <authorList>
            <consortium name="Genoscope - CEA"/>
            <person name="William W."/>
        </authorList>
    </citation>
    <scope>NUCLEOTIDE SEQUENCE [LARGE SCALE GENOMIC DNA]</scope>
    <source>
        <strain evidence="2 3">29B2s-10</strain>
    </source>
</reference>
<keyword evidence="1" id="KW-0472">Membrane</keyword>
<evidence type="ECO:0000313" key="2">
    <source>
        <dbReference type="EMBL" id="CAK7898033.1"/>
    </source>
</evidence>
<dbReference type="PANTHER" id="PTHR31303:SF1">
    <property type="entry name" value="CTP-DEPENDENT DIACYLGLYCEROL KINASE 1"/>
    <property type="match status" value="1"/>
</dbReference>
<protein>
    <submittedName>
        <fullName evidence="2">CTP-dependent diacylglycerol kinase 1</fullName>
    </submittedName>
</protein>
<feature type="transmembrane region" description="Helical" evidence="1">
    <location>
        <begin position="175"/>
        <end position="201"/>
    </location>
</feature>
<feature type="transmembrane region" description="Helical" evidence="1">
    <location>
        <begin position="142"/>
        <end position="163"/>
    </location>
</feature>
<organism evidence="2 3">
    <name type="scientific">[Candida] anglica</name>
    <dbReference type="NCBI Taxonomy" id="148631"/>
    <lineage>
        <taxon>Eukaryota</taxon>
        <taxon>Fungi</taxon>
        <taxon>Dikarya</taxon>
        <taxon>Ascomycota</taxon>
        <taxon>Saccharomycotina</taxon>
        <taxon>Pichiomycetes</taxon>
        <taxon>Debaryomycetaceae</taxon>
        <taxon>Kurtzmaniella</taxon>
    </lineage>
</organism>
<feature type="transmembrane region" description="Helical" evidence="1">
    <location>
        <begin position="247"/>
        <end position="264"/>
    </location>
</feature>
<dbReference type="InterPro" id="IPR037997">
    <property type="entry name" value="Dgk1-like"/>
</dbReference>
<sequence length="265" mass="30033">MISPTTVSSVRVRSRPPTYVYKSSEKIDRAVVHETASSSPPTFFQKYEISRKLFHSGTGLFTVWLYASGYNQRQLVVPLAVMATMCFAQEFIRFRNPQFNQWFQKTYGFMMRDSEKSQYNGILFFLVGVILTSAFLPKDLAVMCNFFLSWADTSASFFGRMFGRYTPKVSANKSIAGCLASFAVGVFSCYLVYAVLVPQFGPEVDKPHDIMYSVSTSRLNLHVYALLCGTIASFSECVDFYKLDDNFTIPVISGVSLYALVWFFQ</sequence>
<keyword evidence="3" id="KW-1185">Reference proteome</keyword>
<dbReference type="PANTHER" id="PTHR31303">
    <property type="entry name" value="CTP-DEPENDENT DIACYLGLYCEROL KINASE 1"/>
    <property type="match status" value="1"/>
</dbReference>
<evidence type="ECO:0000256" key="1">
    <source>
        <dbReference type="SAM" id="Phobius"/>
    </source>
</evidence>
<dbReference type="Proteomes" id="UP001497600">
    <property type="component" value="Chromosome B"/>
</dbReference>
<dbReference type="GO" id="GO:0016301">
    <property type="term" value="F:kinase activity"/>
    <property type="evidence" value="ECO:0007669"/>
    <property type="project" value="UniProtKB-KW"/>
</dbReference>
<name>A0ABP0E876_9ASCO</name>
<proteinExistence type="predicted"/>
<keyword evidence="2" id="KW-0808">Transferase</keyword>
<feature type="transmembrane region" description="Helical" evidence="1">
    <location>
        <begin position="119"/>
        <end position="136"/>
    </location>
</feature>
<dbReference type="EMBL" id="OZ004254">
    <property type="protein sequence ID" value="CAK7898033.1"/>
    <property type="molecule type" value="Genomic_DNA"/>
</dbReference>
<keyword evidence="2" id="KW-0418">Kinase</keyword>